<dbReference type="RefSeq" id="WP_057064340.1">
    <property type="nucleotide sequence ID" value="NZ_LJEB01000087.1"/>
</dbReference>
<reference evidence="1 2" key="2">
    <citation type="journal article" date="2017" name="PLoS ONE">
        <title>Genomic and phenotypic characterisation of fluoroquinolone resistance mechanisms in Enterobacteriaceae in Durban, South Africa.</title>
        <authorList>
            <person name="Osei Sekyere J."/>
            <person name="Amoako D.G."/>
        </authorList>
    </citation>
    <scope>NUCLEOTIDE SEQUENCE [LARGE SCALE GENOMIC DNA]</scope>
    <source>
        <strain evidence="1 2">ST62:944112508</strain>
    </source>
</reference>
<gene>
    <name evidence="1" type="ORF">AN672_18540</name>
</gene>
<evidence type="ECO:0000313" key="2">
    <source>
        <dbReference type="Proteomes" id="UP000050520"/>
    </source>
</evidence>
<name>A0AA40NIE2_CITFR</name>
<sequence length="93" mass="10509">MTKISFEVVASDATIKPDDYRNIRIEVDGVELSELLESIEDNDSVIDTIGSEAIADFFSTESRLFDLLEKFDASELADFLRERGWEVANESDN</sequence>
<reference evidence="2" key="1">
    <citation type="submission" date="2015-09" db="EMBL/GenBank/DDBJ databases">
        <title>Prevalence of NDMs in South Africa.</title>
        <authorList>
            <person name="Osei Sekyere J."/>
            <person name="Govinden U."/>
            <person name="Essack S."/>
            <person name="Haldorsen B."/>
            <person name="Samuelsen O."/>
            <person name="Aasnaes B."/>
            <person name="Sundsfjord A."/>
        </authorList>
    </citation>
    <scope>NUCLEOTIDE SEQUENCE [LARGE SCALE GENOMIC DNA]</scope>
    <source>
        <strain evidence="2">ST62:944112508</strain>
    </source>
</reference>
<dbReference type="EMBL" id="LJEB01000087">
    <property type="protein sequence ID" value="KPR53909.1"/>
    <property type="molecule type" value="Genomic_DNA"/>
</dbReference>
<organism evidence="1 2">
    <name type="scientific">Citrobacter freundii</name>
    <dbReference type="NCBI Taxonomy" id="546"/>
    <lineage>
        <taxon>Bacteria</taxon>
        <taxon>Pseudomonadati</taxon>
        <taxon>Pseudomonadota</taxon>
        <taxon>Gammaproteobacteria</taxon>
        <taxon>Enterobacterales</taxon>
        <taxon>Enterobacteriaceae</taxon>
        <taxon>Citrobacter</taxon>
        <taxon>Citrobacter freundii complex</taxon>
    </lineage>
</organism>
<dbReference type="AlphaFoldDB" id="A0AA40NIE2"/>
<proteinExistence type="predicted"/>
<dbReference type="Proteomes" id="UP000050520">
    <property type="component" value="Unassembled WGS sequence"/>
</dbReference>
<protein>
    <submittedName>
        <fullName evidence="1">Uncharacterized protein</fullName>
    </submittedName>
</protein>
<accession>A0AA40NIE2</accession>
<comment type="caution">
    <text evidence="1">The sequence shown here is derived from an EMBL/GenBank/DDBJ whole genome shotgun (WGS) entry which is preliminary data.</text>
</comment>
<evidence type="ECO:0000313" key="1">
    <source>
        <dbReference type="EMBL" id="KPR53909.1"/>
    </source>
</evidence>